<dbReference type="EMBL" id="AE016853">
    <property type="protein sequence ID" value="AAO55679.1"/>
    <property type="molecule type" value="Genomic_DNA"/>
</dbReference>
<evidence type="ECO:0000313" key="2">
    <source>
        <dbReference type="EMBL" id="AAO55679.1"/>
    </source>
</evidence>
<protein>
    <submittedName>
        <fullName evidence="2">Uncharacterized protein</fullName>
    </submittedName>
</protein>
<dbReference type="eggNOG" id="ENOG5031JDM">
    <property type="taxonomic scope" value="Bacteria"/>
</dbReference>
<evidence type="ECO:0000256" key="1">
    <source>
        <dbReference type="SAM" id="MobiDB-lite"/>
    </source>
</evidence>
<feature type="region of interest" description="Disordered" evidence="1">
    <location>
        <begin position="59"/>
        <end position="164"/>
    </location>
</feature>
<dbReference type="OrthoDB" id="7003982at2"/>
<organism evidence="2 3">
    <name type="scientific">Pseudomonas syringae pv. tomato (strain ATCC BAA-871 / DC3000)</name>
    <dbReference type="NCBI Taxonomy" id="223283"/>
    <lineage>
        <taxon>Bacteria</taxon>
        <taxon>Pseudomonadati</taxon>
        <taxon>Pseudomonadota</taxon>
        <taxon>Gammaproteobacteria</taxon>
        <taxon>Pseudomonadales</taxon>
        <taxon>Pseudomonadaceae</taxon>
        <taxon>Pseudomonas</taxon>
    </lineage>
</organism>
<evidence type="ECO:0000313" key="3">
    <source>
        <dbReference type="Proteomes" id="UP000002515"/>
    </source>
</evidence>
<proteinExistence type="predicted"/>
<reference evidence="2 3" key="1">
    <citation type="journal article" date="2003" name="Proc. Natl. Acad. Sci. U.S.A.">
        <title>The complete genome sequence of the Arabidopsis and tomato pathogen Pseudomonas syringae pv. tomato DC3000.</title>
        <authorList>
            <person name="Buell C.R."/>
            <person name="Joardar V."/>
            <person name="Lindeberg M."/>
            <person name="Selengut J."/>
            <person name="Paulsen I.T."/>
            <person name="Gwinn M.L."/>
            <person name="Dodson R.J."/>
            <person name="Deboy R.T."/>
            <person name="Durkin A.S."/>
            <person name="Kolonay J.F."/>
            <person name="Madupu R."/>
            <person name="Daugherty S."/>
            <person name="Brinkac L."/>
            <person name="Beanan M.J."/>
            <person name="Haft D.H."/>
            <person name="Nelson W.C."/>
            <person name="Davidsen T."/>
            <person name="Zafar N."/>
            <person name="Zhou L."/>
            <person name="Liu J."/>
            <person name="Yuan Q."/>
            <person name="Khouri H."/>
            <person name="Fedorova N."/>
            <person name="Tran B."/>
            <person name="Russell D."/>
            <person name="Berry K."/>
            <person name="Utterback T."/>
            <person name="Van Aken S.E."/>
            <person name="Feldblyum T.V."/>
            <person name="D'Ascenzo M."/>
            <person name="Deng W.L."/>
            <person name="Ramos A.R."/>
            <person name="Alfano J.R."/>
            <person name="Cartinhour S."/>
            <person name="Chatterjee A.K."/>
            <person name="Delaney T.P."/>
            <person name="Lazarowitz S.G."/>
            <person name="Martin G.B."/>
            <person name="Schneider D.J."/>
            <person name="Tang X."/>
            <person name="Bender C.L."/>
            <person name="White O."/>
            <person name="Fraser C.M."/>
            <person name="Collmer A."/>
        </authorList>
    </citation>
    <scope>NUCLEOTIDE SEQUENCE [LARGE SCALE GENOMIC DNA]</scope>
    <source>
        <strain evidence="3">ATCC BAA-871 / DC3000</strain>
    </source>
</reference>
<keyword evidence="3" id="KW-1185">Reference proteome</keyword>
<accession>Q884D1</accession>
<dbReference type="AlphaFoldDB" id="Q884D1"/>
<dbReference type="Proteomes" id="UP000002515">
    <property type="component" value="Chromosome"/>
</dbReference>
<gene>
    <name evidence="2" type="ordered locus">PSPTO_2162</name>
</gene>
<dbReference type="PATRIC" id="fig|223283.9.peg.2193"/>
<sequence length="164" mass="18398">MRCVRRSRRFFKLQAASCKKKQDRFSLADAPLSTFHRTIRKTLPRKLVRPFSESAIEVVMSIEPQRQKEQPPGQHTPADQGPDRNDPAIEPQVSDVEPETEKGDGQTQGQTPAPSQSQSQSQNQSQQSNGSAYVPDYEPQEKKEDQRNHQPTQGTDADIDTNAG</sequence>
<feature type="compositionally biased region" description="Low complexity" evidence="1">
    <location>
        <begin position="107"/>
        <end position="132"/>
    </location>
</feature>
<feature type="compositionally biased region" description="Basic and acidic residues" evidence="1">
    <location>
        <begin position="139"/>
        <end position="148"/>
    </location>
</feature>
<dbReference type="HOGENOM" id="CLU_1617592_0_0_6"/>
<name>Q884D1_PSESM</name>
<dbReference type="KEGG" id="pst:PSPTO_2162"/>